<accession>A0ABQ1FPX8</accession>
<dbReference type="InterPro" id="IPR007138">
    <property type="entry name" value="ABM_dom"/>
</dbReference>
<evidence type="ECO:0000259" key="1">
    <source>
        <dbReference type="PROSITE" id="PS51725"/>
    </source>
</evidence>
<dbReference type="PROSITE" id="PS51725">
    <property type="entry name" value="ABM"/>
    <property type="match status" value="1"/>
</dbReference>
<dbReference type="EMBL" id="BMHF01000001">
    <property type="protein sequence ID" value="GGA25664.1"/>
    <property type="molecule type" value="Genomic_DNA"/>
</dbReference>
<gene>
    <name evidence="2" type="ORF">GCM10010917_08280</name>
</gene>
<protein>
    <recommendedName>
        <fullName evidence="1">ABM domain-containing protein</fullName>
    </recommendedName>
</protein>
<dbReference type="SUPFAM" id="SSF54909">
    <property type="entry name" value="Dimeric alpha+beta barrel"/>
    <property type="match status" value="1"/>
</dbReference>
<dbReference type="Proteomes" id="UP000609323">
    <property type="component" value="Unassembled WGS sequence"/>
</dbReference>
<reference evidence="3" key="1">
    <citation type="journal article" date="2019" name="Int. J. Syst. Evol. Microbiol.">
        <title>The Global Catalogue of Microorganisms (GCM) 10K type strain sequencing project: providing services to taxonomists for standard genome sequencing and annotation.</title>
        <authorList>
            <consortium name="The Broad Institute Genomics Platform"/>
            <consortium name="The Broad Institute Genome Sequencing Center for Infectious Disease"/>
            <person name="Wu L."/>
            <person name="Ma J."/>
        </authorList>
    </citation>
    <scope>NUCLEOTIDE SEQUENCE [LARGE SCALE GENOMIC DNA]</scope>
    <source>
        <strain evidence="3">CGMCC 1.15044</strain>
    </source>
</reference>
<proteinExistence type="predicted"/>
<comment type="caution">
    <text evidence="2">The sequence shown here is derived from an EMBL/GenBank/DDBJ whole genome shotgun (WGS) entry which is preliminary data.</text>
</comment>
<sequence length="109" mass="12465">MTKINANESILTFINVFKVEPENQQRVVELLTEATDSSVKYAPGFISCALHKSTDGTKVTMYAQWKDLDHYQAMRDDPRPLPFFKEALTIATFDSGMYEVVKTFEYTEA</sequence>
<name>A0ABQ1FPX8_9BACL</name>
<evidence type="ECO:0000313" key="2">
    <source>
        <dbReference type="EMBL" id="GGA25664.1"/>
    </source>
</evidence>
<evidence type="ECO:0000313" key="3">
    <source>
        <dbReference type="Proteomes" id="UP000609323"/>
    </source>
</evidence>
<feature type="domain" description="ABM" evidence="1">
    <location>
        <begin position="11"/>
        <end position="104"/>
    </location>
</feature>
<organism evidence="2 3">
    <name type="scientific">Paenibacillus physcomitrellae</name>
    <dbReference type="NCBI Taxonomy" id="1619311"/>
    <lineage>
        <taxon>Bacteria</taxon>
        <taxon>Bacillati</taxon>
        <taxon>Bacillota</taxon>
        <taxon>Bacilli</taxon>
        <taxon>Bacillales</taxon>
        <taxon>Paenibacillaceae</taxon>
        <taxon>Paenibacillus</taxon>
    </lineage>
</organism>
<dbReference type="Gene3D" id="3.30.70.100">
    <property type="match status" value="1"/>
</dbReference>
<dbReference type="RefSeq" id="WP_217349725.1">
    <property type="nucleotide sequence ID" value="NZ_BMHF01000001.1"/>
</dbReference>
<keyword evidence="3" id="KW-1185">Reference proteome</keyword>
<dbReference type="Pfam" id="PF03992">
    <property type="entry name" value="ABM"/>
    <property type="match status" value="1"/>
</dbReference>
<dbReference type="InterPro" id="IPR011008">
    <property type="entry name" value="Dimeric_a/b-barrel"/>
</dbReference>